<proteinExistence type="predicted"/>
<dbReference type="Proteomes" id="UP001586593">
    <property type="component" value="Unassembled WGS sequence"/>
</dbReference>
<sequence length="67" mass="7779">MKDGENLSYQQYVRHLEIRAYLLLHVGQSIPMATRPPWSLLRKSGIRKQSFYSQRDDLHSPKAGDHG</sequence>
<evidence type="ECO:0000313" key="2">
    <source>
        <dbReference type="Proteomes" id="UP001586593"/>
    </source>
</evidence>
<dbReference type="EMBL" id="JAZHXJ010000282">
    <property type="protein sequence ID" value="KAL1865853.1"/>
    <property type="molecule type" value="Genomic_DNA"/>
</dbReference>
<reference evidence="1 2" key="1">
    <citation type="journal article" date="2024" name="Commun. Biol.">
        <title>Comparative genomic analysis of thermophilic fungi reveals convergent evolutionary adaptations and gene losses.</title>
        <authorList>
            <person name="Steindorff A.S."/>
            <person name="Aguilar-Pontes M.V."/>
            <person name="Robinson A.J."/>
            <person name="Andreopoulos B."/>
            <person name="LaButti K."/>
            <person name="Kuo A."/>
            <person name="Mondo S."/>
            <person name="Riley R."/>
            <person name="Otillar R."/>
            <person name="Haridas S."/>
            <person name="Lipzen A."/>
            <person name="Grimwood J."/>
            <person name="Schmutz J."/>
            <person name="Clum A."/>
            <person name="Reid I.D."/>
            <person name="Moisan M.C."/>
            <person name="Butler G."/>
            <person name="Nguyen T.T.M."/>
            <person name="Dewar K."/>
            <person name="Conant G."/>
            <person name="Drula E."/>
            <person name="Henrissat B."/>
            <person name="Hansel C."/>
            <person name="Singer S."/>
            <person name="Hutchinson M.I."/>
            <person name="de Vries R.P."/>
            <person name="Natvig D.O."/>
            <person name="Powell A.J."/>
            <person name="Tsang A."/>
            <person name="Grigoriev I.V."/>
        </authorList>
    </citation>
    <scope>NUCLEOTIDE SEQUENCE [LARGE SCALE GENOMIC DNA]</scope>
    <source>
        <strain evidence="1 2">ATCC 24622</strain>
    </source>
</reference>
<protein>
    <submittedName>
        <fullName evidence="1">Uncharacterized protein</fullName>
    </submittedName>
</protein>
<organism evidence="1 2">
    <name type="scientific">Phialemonium thermophilum</name>
    <dbReference type="NCBI Taxonomy" id="223376"/>
    <lineage>
        <taxon>Eukaryota</taxon>
        <taxon>Fungi</taxon>
        <taxon>Dikarya</taxon>
        <taxon>Ascomycota</taxon>
        <taxon>Pezizomycotina</taxon>
        <taxon>Sordariomycetes</taxon>
        <taxon>Sordariomycetidae</taxon>
        <taxon>Cephalothecales</taxon>
        <taxon>Cephalothecaceae</taxon>
        <taxon>Phialemonium</taxon>
    </lineage>
</organism>
<gene>
    <name evidence="1" type="ORF">VTK73DRAFT_5032</name>
</gene>
<accession>A0ABR3WQP1</accession>
<comment type="caution">
    <text evidence="1">The sequence shown here is derived from an EMBL/GenBank/DDBJ whole genome shotgun (WGS) entry which is preliminary data.</text>
</comment>
<evidence type="ECO:0000313" key="1">
    <source>
        <dbReference type="EMBL" id="KAL1865853.1"/>
    </source>
</evidence>
<name>A0ABR3WQP1_9PEZI</name>
<keyword evidence="2" id="KW-1185">Reference proteome</keyword>